<dbReference type="EMBL" id="JBHSIU010000119">
    <property type="protein sequence ID" value="MFC5007262.1"/>
    <property type="molecule type" value="Genomic_DNA"/>
</dbReference>
<accession>A0ABV9WIA0</accession>
<dbReference type="RefSeq" id="WP_380127908.1">
    <property type="nucleotide sequence ID" value="NZ_JBHSIU010000119.1"/>
</dbReference>
<name>A0ABV9WIA0_9ACTN</name>
<reference evidence="2" key="1">
    <citation type="journal article" date="2019" name="Int. J. Syst. Evol. Microbiol.">
        <title>The Global Catalogue of Microorganisms (GCM) 10K type strain sequencing project: providing services to taxonomists for standard genome sequencing and annotation.</title>
        <authorList>
            <consortium name="The Broad Institute Genomics Platform"/>
            <consortium name="The Broad Institute Genome Sequencing Center for Infectious Disease"/>
            <person name="Wu L."/>
            <person name="Ma J."/>
        </authorList>
    </citation>
    <scope>NUCLEOTIDE SEQUENCE [LARGE SCALE GENOMIC DNA]</scope>
    <source>
        <strain evidence="2">CGMCC 4.7152</strain>
    </source>
</reference>
<proteinExistence type="predicted"/>
<comment type="caution">
    <text evidence="1">The sequence shown here is derived from an EMBL/GenBank/DDBJ whole genome shotgun (WGS) entry which is preliminary data.</text>
</comment>
<sequence length="183" mass="20123">MNGGWAQRQTSAFLALQGHVVRSWQGIEMAVRGDDTHFEFGGPDVPCLQLLTLRLTLATDSPVVVTTYQDNDAFGLAIGTSSNWPTEELGAGYRLRALPELPTGRVQEVLAYLDGDLLAELTLRVEGQELLLVAGEADEDHFGRLVWHRLDESVLVFTRPGDVEAMSWVPARTPLRLVAPECP</sequence>
<gene>
    <name evidence="1" type="ORF">ACFPIJ_56825</name>
</gene>
<evidence type="ECO:0000313" key="2">
    <source>
        <dbReference type="Proteomes" id="UP001595912"/>
    </source>
</evidence>
<organism evidence="1 2">
    <name type="scientific">Dactylosporangium cerinum</name>
    <dbReference type="NCBI Taxonomy" id="1434730"/>
    <lineage>
        <taxon>Bacteria</taxon>
        <taxon>Bacillati</taxon>
        <taxon>Actinomycetota</taxon>
        <taxon>Actinomycetes</taxon>
        <taxon>Micromonosporales</taxon>
        <taxon>Micromonosporaceae</taxon>
        <taxon>Dactylosporangium</taxon>
    </lineage>
</organism>
<evidence type="ECO:0000313" key="1">
    <source>
        <dbReference type="EMBL" id="MFC5007262.1"/>
    </source>
</evidence>
<dbReference type="Proteomes" id="UP001595912">
    <property type="component" value="Unassembled WGS sequence"/>
</dbReference>
<keyword evidence="2" id="KW-1185">Reference proteome</keyword>
<protein>
    <submittedName>
        <fullName evidence="1">Uncharacterized protein</fullName>
    </submittedName>
</protein>